<dbReference type="PANTHER" id="PTHR43975">
    <property type="entry name" value="ZGC:101858"/>
    <property type="match status" value="1"/>
</dbReference>
<dbReference type="PROSITE" id="PS00061">
    <property type="entry name" value="ADH_SHORT"/>
    <property type="match status" value="1"/>
</dbReference>
<evidence type="ECO:0000313" key="3">
    <source>
        <dbReference type="EMBL" id="AAU38028.1"/>
    </source>
</evidence>
<evidence type="ECO:0000259" key="2">
    <source>
        <dbReference type="SMART" id="SM00822"/>
    </source>
</evidence>
<dbReference type="eggNOG" id="COG1028">
    <property type="taxonomic scope" value="Bacteria"/>
</dbReference>
<comment type="similarity">
    <text evidence="1">Belongs to the short-chain dehydrogenases/reductases (SDR) family.</text>
</comment>
<feature type="domain" description="Ketoreductase" evidence="2">
    <location>
        <begin position="6"/>
        <end position="180"/>
    </location>
</feature>
<dbReference type="SUPFAM" id="SSF51735">
    <property type="entry name" value="NAD(P)-binding Rossmann-fold domains"/>
    <property type="match status" value="1"/>
</dbReference>
<proteinExistence type="inferred from homology"/>
<reference evidence="3 4" key="1">
    <citation type="journal article" date="2004" name="Nat. Biotechnol.">
        <title>The genome sequence of the capnophilic rumen bacterium Mannheimia succiniciproducens.</title>
        <authorList>
            <person name="Hong S.H."/>
            <person name="Kim J.S."/>
            <person name="Lee S.Y."/>
            <person name="In Y.H."/>
            <person name="Choi S.S."/>
            <person name="Rih J.-K."/>
            <person name="Kim C.H."/>
            <person name="Jeong H."/>
            <person name="Hur C.G."/>
            <person name="Kim J.J."/>
        </authorList>
    </citation>
    <scope>NUCLEOTIDE SEQUENCE [LARGE SCALE GENOMIC DNA]</scope>
    <source>
        <strain evidence="4">KCTC 0769BP / MBEL55E</strain>
    </source>
</reference>
<sequence length="247" mass="26309">MKLQNKVALVTGGGTGIGRAIAKQMAEAGATVIIIGRREAQLQESARQHANIHYIVADVLNSDDITRTLNEIQQRFGKLDVVVNNAGIAPVTPIENVNLADFDRTFALNVRAVIDVTSQAIPYLKSTQGNIINITSGLVNNPMPMNSIYTASKAAVLSMTRTWAKELAPYGIRVNSVAAGATKTPLYDGLGLSETEAKDYEATVEHIVPLGRFAEPDEIAPAVVFLASDDARYATGAHYGVDGGFGI</sequence>
<dbReference type="SMART" id="SM00822">
    <property type="entry name" value="PKS_KR"/>
    <property type="match status" value="1"/>
</dbReference>
<accession>Q65SN2</accession>
<dbReference type="InterPro" id="IPR002347">
    <property type="entry name" value="SDR_fam"/>
</dbReference>
<dbReference type="Pfam" id="PF13561">
    <property type="entry name" value="adh_short_C2"/>
    <property type="match status" value="1"/>
</dbReference>
<dbReference type="STRING" id="221988.MS1421"/>
<evidence type="ECO:0000256" key="1">
    <source>
        <dbReference type="ARBA" id="ARBA00006484"/>
    </source>
</evidence>
<name>Q65SN2_MANSM</name>
<protein>
    <submittedName>
        <fullName evidence="3">FabG protein</fullName>
    </submittedName>
</protein>
<dbReference type="HOGENOM" id="CLU_010194_1_2_6"/>
<dbReference type="InterPro" id="IPR057326">
    <property type="entry name" value="KR_dom"/>
</dbReference>
<dbReference type="RefSeq" id="WP_011200595.1">
    <property type="nucleotide sequence ID" value="NC_006300.1"/>
</dbReference>
<gene>
    <name evidence="3" type="primary">fabG</name>
    <name evidence="3" type="ordered locus">MS1421</name>
</gene>
<keyword evidence="4" id="KW-1185">Reference proteome</keyword>
<dbReference type="AlphaFoldDB" id="Q65SN2"/>
<dbReference type="PANTHER" id="PTHR43975:SF2">
    <property type="entry name" value="EG:BACR7A4.14 PROTEIN-RELATED"/>
    <property type="match status" value="1"/>
</dbReference>
<evidence type="ECO:0000313" key="4">
    <source>
        <dbReference type="Proteomes" id="UP000000607"/>
    </source>
</evidence>
<dbReference type="InterPro" id="IPR036291">
    <property type="entry name" value="NAD(P)-bd_dom_sf"/>
</dbReference>
<dbReference type="EMBL" id="AE016827">
    <property type="protein sequence ID" value="AAU38028.1"/>
    <property type="molecule type" value="Genomic_DNA"/>
</dbReference>
<dbReference type="PRINTS" id="PR00080">
    <property type="entry name" value="SDRFAMILY"/>
</dbReference>
<organism evidence="3 4">
    <name type="scientific">Mannheimia succiniciproducens (strain KCTC 0769BP / MBEL55E)</name>
    <dbReference type="NCBI Taxonomy" id="221988"/>
    <lineage>
        <taxon>Bacteria</taxon>
        <taxon>Pseudomonadati</taxon>
        <taxon>Pseudomonadota</taxon>
        <taxon>Gammaproteobacteria</taxon>
        <taxon>Pasteurellales</taxon>
        <taxon>Pasteurellaceae</taxon>
        <taxon>Basfia</taxon>
    </lineage>
</organism>
<dbReference type="KEGG" id="msu:MS1421"/>
<dbReference type="Proteomes" id="UP000000607">
    <property type="component" value="Chromosome"/>
</dbReference>
<dbReference type="FunFam" id="3.40.50.720:FF:000084">
    <property type="entry name" value="Short-chain dehydrogenase reductase"/>
    <property type="match status" value="1"/>
</dbReference>
<dbReference type="InterPro" id="IPR020904">
    <property type="entry name" value="Sc_DH/Rdtase_CS"/>
</dbReference>
<dbReference type="OrthoDB" id="9786435at2"/>
<dbReference type="PRINTS" id="PR00081">
    <property type="entry name" value="GDHRDH"/>
</dbReference>
<dbReference type="Gene3D" id="3.40.50.720">
    <property type="entry name" value="NAD(P)-binding Rossmann-like Domain"/>
    <property type="match status" value="1"/>
</dbReference>
<dbReference type="CDD" id="cd05233">
    <property type="entry name" value="SDR_c"/>
    <property type="match status" value="1"/>
</dbReference>
<dbReference type="NCBIfam" id="NF005559">
    <property type="entry name" value="PRK07231.1"/>
    <property type="match status" value="1"/>
</dbReference>